<evidence type="ECO:0000259" key="4">
    <source>
        <dbReference type="Pfam" id="PF13407"/>
    </source>
</evidence>
<dbReference type="PANTHER" id="PTHR46847">
    <property type="entry name" value="D-ALLOSE-BINDING PERIPLASMIC PROTEIN-RELATED"/>
    <property type="match status" value="1"/>
</dbReference>
<evidence type="ECO:0000313" key="6">
    <source>
        <dbReference type="Proteomes" id="UP001523566"/>
    </source>
</evidence>
<proteinExistence type="inferred from homology"/>
<keyword evidence="3" id="KW-0732">Signal</keyword>
<reference evidence="5 6" key="1">
    <citation type="journal article" date="2022" name="Genome Biol. Evol.">
        <title>Host diet, physiology and behaviors set the stage for Lachnospiraceae cladogenesis.</title>
        <authorList>
            <person name="Vera-Ponce De Leon A."/>
            <person name="Schneider M."/>
            <person name="Jahnes B.C."/>
            <person name="Sadowski V."/>
            <person name="Camuy-Velez L.A."/>
            <person name="Duan J."/>
            <person name="Sabree Z.L."/>
        </authorList>
    </citation>
    <scope>NUCLEOTIDE SEQUENCE [LARGE SCALE GENOMIC DNA]</scope>
    <source>
        <strain evidence="5 6">PAL113</strain>
    </source>
</reference>
<comment type="caution">
    <text evidence="5">The sequence shown here is derived from an EMBL/GenBank/DDBJ whole genome shotgun (WGS) entry which is preliminary data.</text>
</comment>
<accession>A0ABT1ECD0</accession>
<protein>
    <submittedName>
        <fullName evidence="5">Substrate-binding domain-containing protein</fullName>
    </submittedName>
</protein>
<dbReference type="Gene3D" id="3.40.50.2300">
    <property type="match status" value="2"/>
</dbReference>
<sequence>MKKILGIILVSVLLVGCITGCQTDKSNKDKADSLTIGFMNTNLSNEFQVAMLDAARESADEMGITLAEQDGQGDAAKQVSQMEQLISQKVDAIVMAPYDKDACAPAVTKAKEAGIPLVIVNSTVNNMDQATAYVGSDDKVAGEIAMKELAEAIGEKGNIMMIRGPIGNSAEVGRTEGVNAVLEEYSEISIVVDEPANWDREKAMKLMENKLQDNLNIIGVMAQNDEMAIGAQKAIEAAGKQDDIKVIGIDAIADALTAVEEDRLIATVFQDARAQAKKALEVAVSAAKGEDTDREYFIDFQLITKENVADYK</sequence>
<dbReference type="EMBL" id="JAMZFW010000029">
    <property type="protein sequence ID" value="MCP1103493.1"/>
    <property type="molecule type" value="Genomic_DNA"/>
</dbReference>
<organism evidence="5 6">
    <name type="scientific">Aequitasia blattaphilus</name>
    <dbReference type="NCBI Taxonomy" id="2949332"/>
    <lineage>
        <taxon>Bacteria</taxon>
        <taxon>Bacillati</taxon>
        <taxon>Bacillota</taxon>
        <taxon>Clostridia</taxon>
        <taxon>Lachnospirales</taxon>
        <taxon>Lachnospiraceae</taxon>
        <taxon>Aequitasia</taxon>
    </lineage>
</organism>
<dbReference type="InterPro" id="IPR025997">
    <property type="entry name" value="SBP_2_dom"/>
</dbReference>
<dbReference type="Proteomes" id="UP001523566">
    <property type="component" value="Unassembled WGS sequence"/>
</dbReference>
<dbReference type="CDD" id="cd06313">
    <property type="entry name" value="PBP1_ABC_ThpA_XypA"/>
    <property type="match status" value="1"/>
</dbReference>
<name>A0ABT1ECD0_9FIRM</name>
<gene>
    <name evidence="5" type="ORF">NK125_13895</name>
</gene>
<evidence type="ECO:0000256" key="1">
    <source>
        <dbReference type="ARBA" id="ARBA00004196"/>
    </source>
</evidence>
<comment type="subcellular location">
    <subcellularLocation>
        <location evidence="1">Cell envelope</location>
    </subcellularLocation>
</comment>
<evidence type="ECO:0000256" key="2">
    <source>
        <dbReference type="ARBA" id="ARBA00007639"/>
    </source>
</evidence>
<keyword evidence="6" id="KW-1185">Reference proteome</keyword>
<dbReference type="RefSeq" id="WP_262067264.1">
    <property type="nucleotide sequence ID" value="NZ_JAMXOD010000029.1"/>
</dbReference>
<dbReference type="Pfam" id="PF13407">
    <property type="entry name" value="Peripla_BP_4"/>
    <property type="match status" value="1"/>
</dbReference>
<dbReference type="InterPro" id="IPR028082">
    <property type="entry name" value="Peripla_BP_I"/>
</dbReference>
<dbReference type="PANTHER" id="PTHR46847:SF1">
    <property type="entry name" value="D-ALLOSE-BINDING PERIPLASMIC PROTEIN-RELATED"/>
    <property type="match status" value="1"/>
</dbReference>
<dbReference type="SUPFAM" id="SSF53822">
    <property type="entry name" value="Periplasmic binding protein-like I"/>
    <property type="match status" value="1"/>
</dbReference>
<evidence type="ECO:0000256" key="3">
    <source>
        <dbReference type="ARBA" id="ARBA00022729"/>
    </source>
</evidence>
<dbReference type="PROSITE" id="PS51257">
    <property type="entry name" value="PROKAR_LIPOPROTEIN"/>
    <property type="match status" value="1"/>
</dbReference>
<evidence type="ECO:0000313" key="5">
    <source>
        <dbReference type="EMBL" id="MCP1103493.1"/>
    </source>
</evidence>
<comment type="similarity">
    <text evidence="2">Belongs to the bacterial solute-binding protein 2 family.</text>
</comment>
<feature type="domain" description="Periplasmic binding protein" evidence="4">
    <location>
        <begin position="36"/>
        <end position="290"/>
    </location>
</feature>